<reference evidence="1 2" key="1">
    <citation type="submission" date="2020-12" db="EMBL/GenBank/DDBJ databases">
        <title>Oil enriched cultivation method for isolating marine PHA-producing bacteria.</title>
        <authorList>
            <person name="Zheng W."/>
            <person name="Yu S."/>
            <person name="Huang Y."/>
        </authorList>
    </citation>
    <scope>NUCLEOTIDE SEQUENCE [LARGE SCALE GENOMIC DNA]</scope>
    <source>
        <strain evidence="1 2">SN0-2</strain>
    </source>
</reference>
<evidence type="ECO:0000313" key="2">
    <source>
        <dbReference type="Proteomes" id="UP000664293"/>
    </source>
</evidence>
<dbReference type="RefSeq" id="WP_207004216.1">
    <property type="nucleotide sequence ID" value="NZ_JAEKJR010000003.1"/>
</dbReference>
<evidence type="ECO:0000313" key="1">
    <source>
        <dbReference type="EMBL" id="MBN8432433.1"/>
    </source>
</evidence>
<keyword evidence="2" id="KW-1185">Reference proteome</keyword>
<comment type="caution">
    <text evidence="1">The sequence shown here is derived from an EMBL/GenBank/DDBJ whole genome shotgun (WGS) entry which is preliminary data.</text>
</comment>
<proteinExistence type="predicted"/>
<name>A0ABS3EB54_9GAMM</name>
<sequence>MDSNCPSSSATRSAELAGASFGAGLPPLAGLPVLEALAGAPPSPACPLADALACPPPWAPEGELLDALLGAPLLDALAGALLLDEALLDDALLLEALEELDEALLAVCCSSEKSISSGGSPSLLEEGSGGMRVSCGRSSDSLYTGVDGFLLAMGSSALLLGSRERRSDSSPVSEAVLDCSLERSADSMLGKEVFGCAGLLAVDMLGLRLLLGELGDGMLLAVDGLDCDLLEDELDDCDCDCDCDCEALDCDFC</sequence>
<dbReference type="Proteomes" id="UP000664293">
    <property type="component" value="Unassembled WGS sequence"/>
</dbReference>
<accession>A0ABS3EB54</accession>
<dbReference type="EMBL" id="JAEKJR010000003">
    <property type="protein sequence ID" value="MBN8432433.1"/>
    <property type="molecule type" value="Genomic_DNA"/>
</dbReference>
<gene>
    <name evidence="1" type="ORF">JF535_16445</name>
</gene>
<protein>
    <submittedName>
        <fullName evidence="1">Uncharacterized protein</fullName>
    </submittedName>
</protein>
<organism evidence="1 2">
    <name type="scientific">Microbulbifer salipaludis</name>
    <dbReference type="NCBI Taxonomy" id="187980"/>
    <lineage>
        <taxon>Bacteria</taxon>
        <taxon>Pseudomonadati</taxon>
        <taxon>Pseudomonadota</taxon>
        <taxon>Gammaproteobacteria</taxon>
        <taxon>Cellvibrionales</taxon>
        <taxon>Microbulbiferaceae</taxon>
        <taxon>Microbulbifer</taxon>
    </lineage>
</organism>